<feature type="non-terminal residue" evidence="1">
    <location>
        <position position="1"/>
    </location>
</feature>
<feature type="non-terminal residue" evidence="1">
    <location>
        <position position="138"/>
    </location>
</feature>
<evidence type="ECO:0000313" key="1">
    <source>
        <dbReference type="EMBL" id="SVE15232.1"/>
    </source>
</evidence>
<proteinExistence type="predicted"/>
<name>A0A383B5G2_9ZZZZ</name>
<protein>
    <recommendedName>
        <fullName evidence="2">LTD domain-containing protein</fullName>
    </recommendedName>
</protein>
<reference evidence="1" key="1">
    <citation type="submission" date="2018-05" db="EMBL/GenBank/DDBJ databases">
        <authorList>
            <person name="Lanie J.A."/>
            <person name="Ng W.-L."/>
            <person name="Kazmierczak K.M."/>
            <person name="Andrzejewski T.M."/>
            <person name="Davidsen T.M."/>
            <person name="Wayne K.J."/>
            <person name="Tettelin H."/>
            <person name="Glass J.I."/>
            <person name="Rusch D."/>
            <person name="Podicherti R."/>
            <person name="Tsui H.-C.T."/>
            <person name="Winkler M.E."/>
        </authorList>
    </citation>
    <scope>NUCLEOTIDE SEQUENCE</scope>
</reference>
<evidence type="ECO:0008006" key="2">
    <source>
        <dbReference type="Google" id="ProtNLM"/>
    </source>
</evidence>
<accession>A0A383B5G2</accession>
<gene>
    <name evidence="1" type="ORF">METZ01_LOCUS468086</name>
</gene>
<sequence>MVFAQQADHLLLTRIVTQPDKAELFSIYNPTNTSIDLSNYYVCDDEDYYKMQTEGDMSPAKIGSGFAAQFPEINIEPADTLTIVLHEQYKDHYGDDFDADLVMFGESDNSLIGYIGGATGKINEVAEMIILFKWNGDV</sequence>
<dbReference type="EMBL" id="UINC01197641">
    <property type="protein sequence ID" value="SVE15232.1"/>
    <property type="molecule type" value="Genomic_DNA"/>
</dbReference>
<organism evidence="1">
    <name type="scientific">marine metagenome</name>
    <dbReference type="NCBI Taxonomy" id="408172"/>
    <lineage>
        <taxon>unclassified sequences</taxon>
        <taxon>metagenomes</taxon>
        <taxon>ecological metagenomes</taxon>
    </lineage>
</organism>
<dbReference type="AlphaFoldDB" id="A0A383B5G2"/>